<dbReference type="AlphaFoldDB" id="A0A4R6UDF8"/>
<dbReference type="GO" id="GO:0003955">
    <property type="term" value="F:NAD(P)H dehydrogenase (quinone) activity"/>
    <property type="evidence" value="ECO:0007669"/>
    <property type="project" value="TreeGrafter"/>
</dbReference>
<protein>
    <submittedName>
        <fullName evidence="5">Putative NADPH-quinone reductase</fullName>
    </submittedName>
</protein>
<dbReference type="Pfam" id="PF02525">
    <property type="entry name" value="Flavodoxin_2"/>
    <property type="match status" value="1"/>
</dbReference>
<keyword evidence="6" id="KW-1185">Reference proteome</keyword>
<dbReference type="InterPro" id="IPR051545">
    <property type="entry name" value="NAD(P)H_dehydrogenase_qn"/>
</dbReference>
<feature type="region of interest" description="Disordered" evidence="3">
    <location>
        <begin position="183"/>
        <end position="216"/>
    </location>
</feature>
<dbReference type="EMBL" id="SNYL01000008">
    <property type="protein sequence ID" value="TDQ43119.1"/>
    <property type="molecule type" value="Genomic_DNA"/>
</dbReference>
<dbReference type="InterPro" id="IPR029039">
    <property type="entry name" value="Flavoprotein-like_sf"/>
</dbReference>
<gene>
    <name evidence="5" type="ORF">DFR43_10861</name>
</gene>
<evidence type="ECO:0000313" key="5">
    <source>
        <dbReference type="EMBL" id="TDQ43119.1"/>
    </source>
</evidence>
<dbReference type="Gene3D" id="3.40.50.360">
    <property type="match status" value="1"/>
</dbReference>
<dbReference type="SUPFAM" id="SSF52218">
    <property type="entry name" value="Flavoproteins"/>
    <property type="match status" value="1"/>
</dbReference>
<evidence type="ECO:0000256" key="3">
    <source>
        <dbReference type="SAM" id="MobiDB-lite"/>
    </source>
</evidence>
<dbReference type="RefSeq" id="WP_133597474.1">
    <property type="nucleotide sequence ID" value="NZ_SNYL01000008.1"/>
</dbReference>
<evidence type="ECO:0000313" key="6">
    <source>
        <dbReference type="Proteomes" id="UP000295510"/>
    </source>
</evidence>
<accession>A0A4R6UDF8</accession>
<evidence type="ECO:0000256" key="1">
    <source>
        <dbReference type="ARBA" id="ARBA00006252"/>
    </source>
</evidence>
<reference evidence="5 6" key="1">
    <citation type="submission" date="2019-03" db="EMBL/GenBank/DDBJ databases">
        <title>Genomic Encyclopedia of Type Strains, Phase IV (KMG-IV): sequencing the most valuable type-strain genomes for metagenomic binning, comparative biology and taxonomic classification.</title>
        <authorList>
            <person name="Goeker M."/>
        </authorList>
    </citation>
    <scope>NUCLEOTIDE SEQUENCE [LARGE SCALE GENOMIC DNA]</scope>
    <source>
        <strain evidence="5 6">DSM 19605</strain>
    </source>
</reference>
<dbReference type="Proteomes" id="UP000295510">
    <property type="component" value="Unassembled WGS sequence"/>
</dbReference>
<dbReference type="InterPro" id="IPR003680">
    <property type="entry name" value="Flavodoxin_fold"/>
</dbReference>
<evidence type="ECO:0000256" key="2">
    <source>
        <dbReference type="ARBA" id="ARBA00023002"/>
    </source>
</evidence>
<comment type="similarity">
    <text evidence="1">Belongs to the NAD(P)H dehydrogenase (quinone) family.</text>
</comment>
<name>A0A4R6UDF8_9BURK</name>
<proteinExistence type="inferred from homology"/>
<dbReference type="PANTHER" id="PTHR10204">
    <property type="entry name" value="NAD P H OXIDOREDUCTASE-RELATED"/>
    <property type="match status" value="1"/>
</dbReference>
<sequence length="216" mass="23872">MADVLIIDGHPDADSLCASLAKSHADGLREAGARVELLALRQLAFDPILHQGFNGQQALEPDLQRAQQLIAEARRIVVVVPVWWGSMPALLKGFFDRVLERGWAFRYLPNGLVDGLLAGRSARVIMTTDSPGWYLRFIQGDPTARSLERSILRFCGLKPVDMTRIGPVHKSTPEQRQRWLEQVRAQGQADARRLPPRAGIKPATPSRPSSTVAPTT</sequence>
<feature type="domain" description="Flavodoxin-like fold" evidence="4">
    <location>
        <begin position="4"/>
        <end position="184"/>
    </location>
</feature>
<comment type="caution">
    <text evidence="5">The sequence shown here is derived from an EMBL/GenBank/DDBJ whole genome shotgun (WGS) entry which is preliminary data.</text>
</comment>
<feature type="compositionally biased region" description="Polar residues" evidence="3">
    <location>
        <begin position="206"/>
        <end position="216"/>
    </location>
</feature>
<dbReference type="OrthoDB" id="9798454at2"/>
<evidence type="ECO:0000259" key="4">
    <source>
        <dbReference type="Pfam" id="PF02525"/>
    </source>
</evidence>
<organism evidence="5 6">
    <name type="scientific">Tepidicella xavieri</name>
    <dbReference type="NCBI Taxonomy" id="360241"/>
    <lineage>
        <taxon>Bacteria</taxon>
        <taxon>Pseudomonadati</taxon>
        <taxon>Pseudomonadota</taxon>
        <taxon>Betaproteobacteria</taxon>
        <taxon>Burkholderiales</taxon>
        <taxon>Tepidicella</taxon>
    </lineage>
</organism>
<dbReference type="PANTHER" id="PTHR10204:SF34">
    <property type="entry name" value="NAD(P)H DEHYDROGENASE [QUINONE] 1 ISOFORM 1"/>
    <property type="match status" value="1"/>
</dbReference>
<keyword evidence="2" id="KW-0560">Oxidoreductase</keyword>
<dbReference type="GO" id="GO:0005829">
    <property type="term" value="C:cytosol"/>
    <property type="evidence" value="ECO:0007669"/>
    <property type="project" value="TreeGrafter"/>
</dbReference>